<dbReference type="InterPro" id="IPR000415">
    <property type="entry name" value="Nitroreductase-like"/>
</dbReference>
<dbReference type="Gene3D" id="3.40.109.10">
    <property type="entry name" value="NADH Oxidase"/>
    <property type="match status" value="1"/>
</dbReference>
<dbReference type="AlphaFoldDB" id="A0A378TJV5"/>
<proteinExistence type="predicted"/>
<dbReference type="GO" id="GO:0008641">
    <property type="term" value="F:ubiquitin-like modifier activating enzyme activity"/>
    <property type="evidence" value="ECO:0007669"/>
    <property type="project" value="InterPro"/>
</dbReference>
<gene>
    <name evidence="3" type="primary">moeY</name>
    <name evidence="3" type="ORF">NCTC10821_04007</name>
</gene>
<dbReference type="SUPFAM" id="SSF69572">
    <property type="entry name" value="Activating enzymes of the ubiquitin-like proteins"/>
    <property type="match status" value="1"/>
</dbReference>
<dbReference type="Pfam" id="PF00899">
    <property type="entry name" value="ThiF"/>
    <property type="match status" value="1"/>
</dbReference>
<dbReference type="EMBL" id="UGQT01000001">
    <property type="protein sequence ID" value="STZ60467.1"/>
    <property type="molecule type" value="Genomic_DNA"/>
</dbReference>
<evidence type="ECO:0000256" key="1">
    <source>
        <dbReference type="SAM" id="MobiDB-lite"/>
    </source>
</evidence>
<dbReference type="InterPro" id="IPR045886">
    <property type="entry name" value="ThiF/MoeB/HesA"/>
</dbReference>
<sequence>MSRPNGIDHPQPHTATVLDESDEQHRRVLAALRADPATEFTDTLAQQRDTLSRLRTPDAAELQNEAPRWVHYPWRRTVVAVLGPRSFATLRLDRNRNLITAAEQARLSGLRVGVVGLSVGHVIAHTIAMQGVAGFLRLADFDELELSNLNRVPATLLDLGVNKAVIAARRIAELDPYLPVDALTNGLTPDDLDRFFDGLDVVIDECDSLDMKVVIREAARERGLPVLMSTADRGLLDVERFDLDTQLPILHGLLRGIDSAQLAGLSTRDKIPHMLRFVDIARSSARGAASMLEVNSTLTTWPQLAGEVVLGATAVVEGVRRIGLGEPLPSGRTRIDVAAALDDLRPPPPPADLPTPSAAREVVPQDAVLAVAAAAARAPSGGNTQPWHITTGIGSVTVRIAPERSSRMDVGFRASAVALGAAVFNARVAAAASGHTADVRIDEHLTDGCPLQATVRLSPGSVPDLASLYGPMLDRGTNRNHGTGGSLDPASAEVLRTVTDHEGATVRLITDRGDIEAAGRLMAAADRVRYLTADLHREMISELRWPGDADQDTGIDILGLGIDRNDLVLLEILRRPDVMAWLADWDAGHGLGDDTFDKVSSSSALAVVSIDGDSLTDYARGGAATEAVWIAAQQQGLGVQPMSPVFLYAHDSTDLADLSATFAEELHGLQTAFHRLAGTVGLRHALVLRLSDAPQPSTRSRREAYPRNMVEV</sequence>
<accession>A0A378TJV5</accession>
<dbReference type="PANTHER" id="PTHR43267">
    <property type="entry name" value="TRNA THREONYLCARBAMOYLADENOSINE DEHYDRATASE"/>
    <property type="match status" value="1"/>
</dbReference>
<feature type="region of interest" description="Disordered" evidence="1">
    <location>
        <begin position="1"/>
        <end position="22"/>
    </location>
</feature>
<evidence type="ECO:0000313" key="4">
    <source>
        <dbReference type="Proteomes" id="UP000254978"/>
    </source>
</evidence>
<evidence type="ECO:0000313" key="3">
    <source>
        <dbReference type="EMBL" id="STZ60467.1"/>
    </source>
</evidence>
<dbReference type="InterPro" id="IPR035985">
    <property type="entry name" value="Ubiquitin-activating_enz"/>
</dbReference>
<dbReference type="CDD" id="cd01483">
    <property type="entry name" value="E1_enzyme_family"/>
    <property type="match status" value="1"/>
</dbReference>
<name>A0A378TJV5_9MYCO</name>
<feature type="domain" description="THIF-type NAD/FAD binding fold" evidence="2">
    <location>
        <begin position="93"/>
        <end position="231"/>
    </location>
</feature>
<keyword evidence="4" id="KW-1185">Reference proteome</keyword>
<dbReference type="Proteomes" id="UP000254978">
    <property type="component" value="Unassembled WGS sequence"/>
</dbReference>
<protein>
    <submittedName>
        <fullName evidence="3">Molybdopterin biosynthesis protein MoeY</fullName>
    </submittedName>
</protein>
<dbReference type="GO" id="GO:0061504">
    <property type="term" value="P:cyclic threonylcarbamoyladenosine biosynthetic process"/>
    <property type="evidence" value="ECO:0007669"/>
    <property type="project" value="TreeGrafter"/>
</dbReference>
<dbReference type="InterPro" id="IPR000594">
    <property type="entry name" value="ThiF_NAD_FAD-bd"/>
</dbReference>
<dbReference type="NCBIfam" id="NF005901">
    <property type="entry name" value="PRK07877.1"/>
    <property type="match status" value="1"/>
</dbReference>
<organism evidence="3 4">
    <name type="scientific">Mycolicibacterium tokaiense</name>
    <dbReference type="NCBI Taxonomy" id="39695"/>
    <lineage>
        <taxon>Bacteria</taxon>
        <taxon>Bacillati</taxon>
        <taxon>Actinomycetota</taxon>
        <taxon>Actinomycetes</taxon>
        <taxon>Mycobacteriales</taxon>
        <taxon>Mycobacteriaceae</taxon>
        <taxon>Mycolicibacterium</taxon>
    </lineage>
</organism>
<dbReference type="PANTHER" id="PTHR43267:SF3">
    <property type="entry name" value="THIF PROTEIN"/>
    <property type="match status" value="1"/>
</dbReference>
<evidence type="ECO:0000259" key="2">
    <source>
        <dbReference type="Pfam" id="PF00899"/>
    </source>
</evidence>
<reference evidence="3 4" key="1">
    <citation type="submission" date="2018-06" db="EMBL/GenBank/DDBJ databases">
        <authorList>
            <consortium name="Pathogen Informatics"/>
            <person name="Doyle S."/>
        </authorList>
    </citation>
    <scope>NUCLEOTIDE SEQUENCE [LARGE SCALE GENOMIC DNA]</scope>
    <source>
        <strain evidence="3 4">NCTC10821</strain>
    </source>
</reference>
<dbReference type="GO" id="GO:0016491">
    <property type="term" value="F:oxidoreductase activity"/>
    <property type="evidence" value="ECO:0007669"/>
    <property type="project" value="InterPro"/>
</dbReference>
<dbReference type="RefSeq" id="WP_232067725.1">
    <property type="nucleotide sequence ID" value="NZ_AP022600.1"/>
</dbReference>
<dbReference type="GO" id="GO:0061503">
    <property type="term" value="F:tRNA threonylcarbamoyladenosine dehydratase"/>
    <property type="evidence" value="ECO:0007669"/>
    <property type="project" value="TreeGrafter"/>
</dbReference>
<dbReference type="SUPFAM" id="SSF55469">
    <property type="entry name" value="FMN-dependent nitroreductase-like"/>
    <property type="match status" value="1"/>
</dbReference>
<dbReference type="Gene3D" id="3.40.50.720">
    <property type="entry name" value="NAD(P)-binding Rossmann-like Domain"/>
    <property type="match status" value="1"/>
</dbReference>